<evidence type="ECO:0000313" key="12">
    <source>
        <dbReference type="EMBL" id="PCE41225.1"/>
    </source>
</evidence>
<name>A0A2A4FR46_9SPHN</name>
<dbReference type="GO" id="GO:0009425">
    <property type="term" value="C:bacterial-type flagellum basal body"/>
    <property type="evidence" value="ECO:0007669"/>
    <property type="project" value="InterPro"/>
</dbReference>
<evidence type="ECO:0000256" key="7">
    <source>
        <dbReference type="ARBA" id="ARBA00022779"/>
    </source>
</evidence>
<evidence type="ECO:0000256" key="6">
    <source>
        <dbReference type="ARBA" id="ARBA00022692"/>
    </source>
</evidence>
<evidence type="ECO:0000256" key="1">
    <source>
        <dbReference type="ARBA" id="ARBA00002254"/>
    </source>
</evidence>
<comment type="subcellular location">
    <subcellularLocation>
        <location evidence="10">Cell inner membrane</location>
    </subcellularLocation>
    <subcellularLocation>
        <location evidence="2">Cell membrane</location>
        <topology evidence="2">Single-pass membrane protein</topology>
    </subcellularLocation>
</comment>
<keyword evidence="6 10" id="KW-0812">Transmembrane</keyword>
<dbReference type="GO" id="GO:0005886">
    <property type="term" value="C:plasma membrane"/>
    <property type="evidence" value="ECO:0007669"/>
    <property type="project" value="UniProtKB-SubCell"/>
</dbReference>
<comment type="function">
    <text evidence="1 10">Controls the rotational direction of flagella during chemotaxis.</text>
</comment>
<dbReference type="PANTHER" id="PTHR35091">
    <property type="entry name" value="FLAGELLAR PROTEIN FLIL"/>
    <property type="match status" value="1"/>
</dbReference>
<feature type="region of interest" description="Disordered" evidence="11">
    <location>
        <begin position="68"/>
        <end position="89"/>
    </location>
</feature>
<keyword evidence="9 10" id="KW-0472">Membrane</keyword>
<evidence type="ECO:0000256" key="3">
    <source>
        <dbReference type="ARBA" id="ARBA00008281"/>
    </source>
</evidence>
<evidence type="ECO:0000256" key="10">
    <source>
        <dbReference type="RuleBase" id="RU364125"/>
    </source>
</evidence>
<comment type="caution">
    <text evidence="12">The sequence shown here is derived from an EMBL/GenBank/DDBJ whole genome shotgun (WGS) entry which is preliminary data.</text>
</comment>
<keyword evidence="4" id="KW-1003">Cell membrane</keyword>
<dbReference type="Proteomes" id="UP000218934">
    <property type="component" value="Unassembled WGS sequence"/>
</dbReference>
<gene>
    <name evidence="12" type="ORF">COO09_16240</name>
</gene>
<dbReference type="Pfam" id="PF03748">
    <property type="entry name" value="FliL"/>
    <property type="match status" value="1"/>
</dbReference>
<evidence type="ECO:0000256" key="5">
    <source>
        <dbReference type="ARBA" id="ARBA00022500"/>
    </source>
</evidence>
<keyword evidence="12" id="KW-0282">Flagellum</keyword>
<evidence type="ECO:0000313" key="13">
    <source>
        <dbReference type="Proteomes" id="UP000218934"/>
    </source>
</evidence>
<feature type="transmembrane region" description="Helical" evidence="10">
    <location>
        <begin position="21"/>
        <end position="43"/>
    </location>
</feature>
<protein>
    <recommendedName>
        <fullName evidence="10">Flagellar protein FliL</fullName>
    </recommendedName>
</protein>
<keyword evidence="10" id="KW-0997">Cell inner membrane</keyword>
<keyword evidence="12" id="KW-0966">Cell projection</keyword>
<dbReference type="OrthoDB" id="7058946at2"/>
<dbReference type="PANTHER" id="PTHR35091:SF2">
    <property type="entry name" value="FLAGELLAR PROTEIN FLIL"/>
    <property type="match status" value="1"/>
</dbReference>
<keyword evidence="13" id="KW-1185">Reference proteome</keyword>
<evidence type="ECO:0000256" key="8">
    <source>
        <dbReference type="ARBA" id="ARBA00022989"/>
    </source>
</evidence>
<dbReference type="KEGG" id="rdi:CMV14_08470"/>
<dbReference type="AlphaFoldDB" id="A0A2A4FR46"/>
<evidence type="ECO:0000256" key="9">
    <source>
        <dbReference type="ARBA" id="ARBA00023136"/>
    </source>
</evidence>
<evidence type="ECO:0000256" key="4">
    <source>
        <dbReference type="ARBA" id="ARBA00022475"/>
    </source>
</evidence>
<dbReference type="RefSeq" id="WP_066968530.1">
    <property type="nucleotide sequence ID" value="NZ_CP023449.1"/>
</dbReference>
<proteinExistence type="inferred from homology"/>
<dbReference type="GO" id="GO:0071978">
    <property type="term" value="P:bacterial-type flagellum-dependent swarming motility"/>
    <property type="evidence" value="ECO:0007669"/>
    <property type="project" value="TreeGrafter"/>
</dbReference>
<keyword evidence="8 10" id="KW-1133">Transmembrane helix</keyword>
<keyword evidence="12" id="KW-0969">Cilium</keyword>
<reference evidence="12 13" key="1">
    <citation type="submission" date="2017-09" db="EMBL/GenBank/DDBJ databases">
        <title>The Catabolism of 3,6-Dichlorosalicylic acid is Initiated by the Cytochrome P450 Monooxygenase DsmABC in Rhizorhabdus dicambivorans Ndbn-20.</title>
        <authorList>
            <person name="Na L."/>
        </authorList>
    </citation>
    <scope>NUCLEOTIDE SEQUENCE [LARGE SCALE GENOMIC DNA]</scope>
    <source>
        <strain evidence="12 13">Ndbn-20m</strain>
    </source>
</reference>
<keyword evidence="7 10" id="KW-0283">Flagellar rotation</keyword>
<evidence type="ECO:0000256" key="11">
    <source>
        <dbReference type="SAM" id="MobiDB-lite"/>
    </source>
</evidence>
<accession>A0A2A4FR46</accession>
<dbReference type="InterPro" id="IPR005503">
    <property type="entry name" value="FliL"/>
</dbReference>
<evidence type="ECO:0000256" key="2">
    <source>
        <dbReference type="ARBA" id="ARBA00004162"/>
    </source>
</evidence>
<comment type="similarity">
    <text evidence="3 10">Belongs to the FliL family.</text>
</comment>
<sequence>MSAAAAPAAEAPKKKGKMKGIVMTLVMALVFGGGGVGAGLYAAGAGLAGGHKEEAPVDPNMPQLVKKEGAEDHGAEHGEKKTLPMGFEVEKSPDPTKYKASYYTFEQPFTANLRDSDGFTQIGLGASTFYDQKVLDNLKENELPIRSAILMVMAQQDSFTISTPEGKLALQKGLKDAINETLKQRTGFGGIDNVYFTTMVVQ</sequence>
<dbReference type="GO" id="GO:0006935">
    <property type="term" value="P:chemotaxis"/>
    <property type="evidence" value="ECO:0007669"/>
    <property type="project" value="UniProtKB-KW"/>
</dbReference>
<keyword evidence="5 10" id="KW-0145">Chemotaxis</keyword>
<organism evidence="12 13">
    <name type="scientific">Rhizorhabdus dicambivorans</name>
    <dbReference type="NCBI Taxonomy" id="1850238"/>
    <lineage>
        <taxon>Bacteria</taxon>
        <taxon>Pseudomonadati</taxon>
        <taxon>Pseudomonadota</taxon>
        <taxon>Alphaproteobacteria</taxon>
        <taxon>Sphingomonadales</taxon>
        <taxon>Sphingomonadaceae</taxon>
        <taxon>Rhizorhabdus</taxon>
    </lineage>
</organism>
<dbReference type="EMBL" id="NWUF01000017">
    <property type="protein sequence ID" value="PCE41225.1"/>
    <property type="molecule type" value="Genomic_DNA"/>
</dbReference>